<evidence type="ECO:0008006" key="5">
    <source>
        <dbReference type="Google" id="ProtNLM"/>
    </source>
</evidence>
<dbReference type="EMBL" id="LO017727">
    <property type="protein sequence ID" value="CRH07996.1"/>
    <property type="molecule type" value="Genomic_DNA"/>
</dbReference>
<dbReference type="PROSITE" id="PS50110">
    <property type="entry name" value="RESPONSE_REGULATORY"/>
    <property type="match status" value="1"/>
</dbReference>
<dbReference type="Pfam" id="PF00211">
    <property type="entry name" value="Guanylate_cyc"/>
    <property type="match status" value="1"/>
</dbReference>
<proteinExistence type="predicted"/>
<sequence>MSINNRVLVLDDDQQLLTTYQTILGPQPKSSDASRLAAFLDEGEGGETAEDEEVMEGTLDIPHFELDLAAQGERGIALVEQSLYENRPYAVAFIDIRMPPGIDGLQAAQRIRELDNNIYIIIVTAYSDRSVEEIQRHVRHDVVLARKPMTREEIFQQARNACMSWEKDRELERKSHHLEQLNLELKEKVDIFNKFVPKKFIRVMEQQEDAGHIDLGECHERIMTVMFSDIRSFTALSESITPTDSFRFINSYLGHMGPIIRKHDGFIDKYMGDGIMALFEQPENAVRTAIEMSHRLFEYNVGRKRAGYIPIAIGVGINVGPLMLGTIGESDRMDTTVIGDTVNLAARTEGLTKTYGTPILLTEQALASLPEQAPFELRLIDYVQVKGKSQPMAFHEVLDAHPDAAREQKMAIVSRYREGVQYYHDRQIEEATRCFQACLMHCPDDVPTRIFLQRCWGMAAQYTQTIDPDSDG</sequence>
<dbReference type="InterPro" id="IPR029787">
    <property type="entry name" value="Nucleotide_cyclase"/>
</dbReference>
<accession>A0A1S7LQF3</accession>
<protein>
    <recommendedName>
        <fullName evidence="5">Adenylate/guanylate cyclase</fullName>
    </recommendedName>
</protein>
<keyword evidence="1" id="KW-0597">Phosphoprotein</keyword>
<dbReference type="AlphaFoldDB" id="A0A1S7LQF3"/>
<evidence type="ECO:0000259" key="3">
    <source>
        <dbReference type="PROSITE" id="PS50125"/>
    </source>
</evidence>
<evidence type="ECO:0000256" key="1">
    <source>
        <dbReference type="PROSITE-ProRule" id="PRU00169"/>
    </source>
</evidence>
<dbReference type="InterPro" id="IPR011006">
    <property type="entry name" value="CheY-like_superfamily"/>
</dbReference>
<dbReference type="CDD" id="cd07302">
    <property type="entry name" value="CHD"/>
    <property type="match status" value="1"/>
</dbReference>
<evidence type="ECO:0000259" key="2">
    <source>
        <dbReference type="PROSITE" id="PS50110"/>
    </source>
</evidence>
<reference evidence="4" key="1">
    <citation type="submission" date="2015-04" db="EMBL/GenBank/DDBJ databases">
        <authorList>
            <person name="Syromyatnikov M.Y."/>
            <person name="Popov V.N."/>
        </authorList>
    </citation>
    <scope>NUCLEOTIDE SEQUENCE</scope>
    <source>
        <strain evidence="4">MO-1</strain>
    </source>
</reference>
<dbReference type="Gene3D" id="3.30.70.1230">
    <property type="entry name" value="Nucleotide cyclase"/>
    <property type="match status" value="1"/>
</dbReference>
<dbReference type="GO" id="GO:0006171">
    <property type="term" value="P:cAMP biosynthetic process"/>
    <property type="evidence" value="ECO:0007669"/>
    <property type="project" value="TreeGrafter"/>
</dbReference>
<dbReference type="InterPro" id="IPR001789">
    <property type="entry name" value="Sig_transdc_resp-reg_receiver"/>
</dbReference>
<feature type="domain" description="Response regulatory" evidence="2">
    <location>
        <begin position="6"/>
        <end position="162"/>
    </location>
</feature>
<name>A0A1S7LQF3_MAGMO</name>
<dbReference type="Pfam" id="PF00072">
    <property type="entry name" value="Response_reg"/>
    <property type="match status" value="1"/>
</dbReference>
<evidence type="ECO:0000313" key="4">
    <source>
        <dbReference type="EMBL" id="CRH07996.1"/>
    </source>
</evidence>
<dbReference type="InterPro" id="IPR001054">
    <property type="entry name" value="A/G_cyclase"/>
</dbReference>
<dbReference type="InterPro" id="IPR050697">
    <property type="entry name" value="Adenylyl/Guanylyl_Cyclase_3/4"/>
</dbReference>
<feature type="domain" description="Guanylate cyclase" evidence="3">
    <location>
        <begin position="224"/>
        <end position="349"/>
    </location>
</feature>
<dbReference type="PANTHER" id="PTHR43081">
    <property type="entry name" value="ADENYLATE CYCLASE, TERMINAL-DIFFERENTIATION SPECIFIC-RELATED"/>
    <property type="match status" value="1"/>
</dbReference>
<gene>
    <name evidence="4" type="ORF">MAGMO_3868</name>
</gene>
<feature type="modified residue" description="4-aspartylphosphate" evidence="1">
    <location>
        <position position="95"/>
    </location>
</feature>
<dbReference type="GO" id="GO:0000160">
    <property type="term" value="P:phosphorelay signal transduction system"/>
    <property type="evidence" value="ECO:0007669"/>
    <property type="project" value="InterPro"/>
</dbReference>
<dbReference type="Gene3D" id="3.40.50.2300">
    <property type="match status" value="1"/>
</dbReference>
<dbReference type="SUPFAM" id="SSF52172">
    <property type="entry name" value="CheY-like"/>
    <property type="match status" value="1"/>
</dbReference>
<dbReference type="SUPFAM" id="SSF55073">
    <property type="entry name" value="Nucleotide cyclase"/>
    <property type="match status" value="1"/>
</dbReference>
<organism evidence="4">
    <name type="scientific">Magnetococcus massalia (strain MO-1)</name>
    <dbReference type="NCBI Taxonomy" id="451514"/>
    <lineage>
        <taxon>Bacteria</taxon>
        <taxon>Pseudomonadati</taxon>
        <taxon>Pseudomonadota</taxon>
        <taxon>Magnetococcia</taxon>
        <taxon>Magnetococcales</taxon>
        <taxon>Magnetococcaceae</taxon>
        <taxon>Magnetococcus</taxon>
    </lineage>
</organism>
<dbReference type="PROSITE" id="PS50125">
    <property type="entry name" value="GUANYLATE_CYCLASE_2"/>
    <property type="match status" value="1"/>
</dbReference>
<dbReference type="PANTHER" id="PTHR43081:SF1">
    <property type="entry name" value="ADENYLATE CYCLASE, TERMINAL-DIFFERENTIATION SPECIFIC"/>
    <property type="match status" value="1"/>
</dbReference>
<dbReference type="SMART" id="SM00448">
    <property type="entry name" value="REC"/>
    <property type="match status" value="1"/>
</dbReference>
<dbReference type="SMART" id="SM00044">
    <property type="entry name" value="CYCc"/>
    <property type="match status" value="1"/>
</dbReference>
<dbReference type="GO" id="GO:0004016">
    <property type="term" value="F:adenylate cyclase activity"/>
    <property type="evidence" value="ECO:0007669"/>
    <property type="project" value="UniProtKB-ARBA"/>
</dbReference>